<feature type="transmembrane region" description="Helical" evidence="6">
    <location>
        <begin position="365"/>
        <end position="388"/>
    </location>
</feature>
<evidence type="ECO:0000313" key="8">
    <source>
        <dbReference type="Proteomes" id="UP000693952"/>
    </source>
</evidence>
<evidence type="ECO:0000256" key="4">
    <source>
        <dbReference type="ARBA" id="ARBA00022989"/>
    </source>
</evidence>
<feature type="transmembrane region" description="Helical" evidence="6">
    <location>
        <begin position="78"/>
        <end position="96"/>
    </location>
</feature>
<evidence type="ECO:0000256" key="3">
    <source>
        <dbReference type="ARBA" id="ARBA00022692"/>
    </source>
</evidence>
<organism evidence="7 8">
    <name type="scientific">Pseudomonas sessilinigenes</name>
    <dbReference type="NCBI Taxonomy" id="658629"/>
    <lineage>
        <taxon>Bacteria</taxon>
        <taxon>Pseudomonadati</taxon>
        <taxon>Pseudomonadota</taxon>
        <taxon>Gammaproteobacteria</taxon>
        <taxon>Pseudomonadales</taxon>
        <taxon>Pseudomonadaceae</taxon>
        <taxon>Pseudomonas</taxon>
    </lineage>
</organism>
<accession>A0ABX8MRQ4</accession>
<reference evidence="7" key="1">
    <citation type="submission" date="2021-06" db="EMBL/GenBank/DDBJ databases">
        <title>Updating the genus Pseudomonas: Description of 43 new species and partition of the Pseudomonas putida group.</title>
        <authorList>
            <person name="Girard L."/>
            <person name="Lood C."/>
            <person name="Vandamme P."/>
            <person name="Rokni-Zadeh H."/>
            <person name="van Noort V."/>
            <person name="Hofte M."/>
            <person name="Lavigne R."/>
            <person name="De Mot R."/>
        </authorList>
    </citation>
    <scope>NUCLEOTIDE SEQUENCE</scope>
    <source>
        <strain evidence="7">CMR12a</strain>
    </source>
</reference>
<evidence type="ECO:0000313" key="7">
    <source>
        <dbReference type="EMBL" id="QXH40180.1"/>
    </source>
</evidence>
<feature type="transmembrane region" description="Helical" evidence="6">
    <location>
        <begin position="173"/>
        <end position="190"/>
    </location>
</feature>
<feature type="transmembrane region" description="Helical" evidence="6">
    <location>
        <begin position="294"/>
        <end position="316"/>
    </location>
</feature>
<feature type="transmembrane region" description="Helical" evidence="6">
    <location>
        <begin position="322"/>
        <end position="344"/>
    </location>
</feature>
<feature type="transmembrane region" description="Helical" evidence="6">
    <location>
        <begin position="232"/>
        <end position="253"/>
    </location>
</feature>
<keyword evidence="2" id="KW-1003">Cell membrane</keyword>
<keyword evidence="4 6" id="KW-1133">Transmembrane helix</keyword>
<feature type="transmembrane region" description="Helical" evidence="6">
    <location>
        <begin position="147"/>
        <end position="167"/>
    </location>
</feature>
<feature type="transmembrane region" description="Helical" evidence="6">
    <location>
        <begin position="45"/>
        <end position="66"/>
    </location>
</feature>
<feature type="transmembrane region" description="Helical" evidence="6">
    <location>
        <begin position="259"/>
        <end position="282"/>
    </location>
</feature>
<proteinExistence type="predicted"/>
<feature type="transmembrane region" description="Helical" evidence="6">
    <location>
        <begin position="102"/>
        <end position="120"/>
    </location>
</feature>
<feature type="transmembrane region" description="Helical" evidence="6">
    <location>
        <begin position="394"/>
        <end position="418"/>
    </location>
</feature>
<keyword evidence="5 6" id="KW-0472">Membrane</keyword>
<dbReference type="CDD" id="cd06173">
    <property type="entry name" value="MFS_MefA_like"/>
    <property type="match status" value="1"/>
</dbReference>
<dbReference type="PANTHER" id="PTHR23513">
    <property type="entry name" value="INTEGRAL MEMBRANE EFFLUX PROTEIN-RELATED"/>
    <property type="match status" value="1"/>
</dbReference>
<evidence type="ECO:0000256" key="5">
    <source>
        <dbReference type="ARBA" id="ARBA00023136"/>
    </source>
</evidence>
<name>A0ABX8MRQ4_9PSED</name>
<keyword evidence="3 6" id="KW-0812">Transmembrane</keyword>
<feature type="transmembrane region" description="Helical" evidence="6">
    <location>
        <begin position="12"/>
        <end position="39"/>
    </location>
</feature>
<gene>
    <name evidence="7" type="ORF">KSS89_28880</name>
</gene>
<dbReference type="RefSeq" id="WP_164487307.1">
    <property type="nucleotide sequence ID" value="NZ_CP027706.1"/>
</dbReference>
<protein>
    <submittedName>
        <fullName evidence="7">MFS transporter</fullName>
    </submittedName>
</protein>
<dbReference type="Proteomes" id="UP000693952">
    <property type="component" value="Chromosome"/>
</dbReference>
<dbReference type="EMBL" id="CP077074">
    <property type="protein sequence ID" value="QXH40180.1"/>
    <property type="molecule type" value="Genomic_DNA"/>
</dbReference>
<evidence type="ECO:0000256" key="1">
    <source>
        <dbReference type="ARBA" id="ARBA00004651"/>
    </source>
</evidence>
<evidence type="ECO:0000256" key="2">
    <source>
        <dbReference type="ARBA" id="ARBA00022475"/>
    </source>
</evidence>
<dbReference type="PANTHER" id="PTHR23513:SF6">
    <property type="entry name" value="MAJOR FACILITATOR SUPERFAMILY ASSOCIATED DOMAIN-CONTAINING PROTEIN"/>
    <property type="match status" value="1"/>
</dbReference>
<dbReference type="InterPro" id="IPR011701">
    <property type="entry name" value="MFS"/>
</dbReference>
<keyword evidence="8" id="KW-1185">Reference proteome</keyword>
<comment type="subcellular location">
    <subcellularLocation>
        <location evidence="1">Cell membrane</location>
        <topology evidence="1">Multi-pass membrane protein</topology>
    </subcellularLocation>
</comment>
<dbReference type="SUPFAM" id="SSF103473">
    <property type="entry name" value="MFS general substrate transporter"/>
    <property type="match status" value="1"/>
</dbReference>
<dbReference type="InterPro" id="IPR036259">
    <property type="entry name" value="MFS_trans_sf"/>
</dbReference>
<sequence>MTASSFSGLGRSFYLLQLAALLNAVGARCGQLAIAWWVLDKTGDPLLFSVFVAIATFADVLSRALCGWLGDEYDRQRLLVGCYAVSTAVTLVLAGLGTLDLYQPLAIGICLAISGISIGIREPVQMSLTPGLVAAERITDAVRLRSIVGSSSALIGPLAAGTLLGPLGVLGTLWLNAVAVILALILTALVRSPVSPRNADGPRPRDLATWYWRTRAGFTALYRIKPEWHLSLLAFIVNFALYPLFAVLLPVLINRHYPKAAWLLAVTEGAFAIGLLLGSLLLVKRANRRWGRAVVVFAGFLLLGASMSGCGLLTHFFELQPGWFACLTLPLLLIGGTGLVMVTVNTSTVRMLATPDHYRNRIGAATSFISGMVIPFGALVGGTFSGLLGASTAMALLGLLIILAVMPCLFSGALVRVLGMSDEQIRNAYSDLYPKAFVD</sequence>
<dbReference type="Pfam" id="PF07690">
    <property type="entry name" value="MFS_1"/>
    <property type="match status" value="1"/>
</dbReference>
<evidence type="ECO:0000256" key="6">
    <source>
        <dbReference type="SAM" id="Phobius"/>
    </source>
</evidence>
<dbReference type="Gene3D" id="1.20.1250.20">
    <property type="entry name" value="MFS general substrate transporter like domains"/>
    <property type="match status" value="1"/>
</dbReference>